<reference evidence="3" key="2">
    <citation type="submission" date="2025-08" db="UniProtKB">
        <authorList>
            <consortium name="RefSeq"/>
        </authorList>
    </citation>
    <scope>IDENTIFICATION</scope>
</reference>
<dbReference type="Proteomes" id="UP000818029">
    <property type="component" value="Chromosome A12"/>
</dbReference>
<gene>
    <name evidence="3" type="primary">LOC107919333</name>
</gene>
<dbReference type="PANTHER" id="PTHR47074">
    <property type="entry name" value="BNAC02G40300D PROTEIN"/>
    <property type="match status" value="1"/>
</dbReference>
<dbReference type="OrthoDB" id="993340at2759"/>
<organism evidence="2 3">
    <name type="scientific">Gossypium hirsutum</name>
    <name type="common">Upland cotton</name>
    <name type="synonym">Gossypium mexicanum</name>
    <dbReference type="NCBI Taxonomy" id="3635"/>
    <lineage>
        <taxon>Eukaryota</taxon>
        <taxon>Viridiplantae</taxon>
        <taxon>Streptophyta</taxon>
        <taxon>Embryophyta</taxon>
        <taxon>Tracheophyta</taxon>
        <taxon>Spermatophyta</taxon>
        <taxon>Magnoliopsida</taxon>
        <taxon>eudicotyledons</taxon>
        <taxon>Gunneridae</taxon>
        <taxon>Pentapetalae</taxon>
        <taxon>rosids</taxon>
        <taxon>malvids</taxon>
        <taxon>Malvales</taxon>
        <taxon>Malvaceae</taxon>
        <taxon>Malvoideae</taxon>
        <taxon>Gossypium</taxon>
    </lineage>
</organism>
<dbReference type="PANTHER" id="PTHR47074:SF61">
    <property type="entry name" value="RNASE H TYPE-1 DOMAIN-CONTAINING PROTEIN"/>
    <property type="match status" value="1"/>
</dbReference>
<reference evidence="2" key="1">
    <citation type="journal article" date="2020" name="Nat. Genet.">
        <title>Genomic diversifications of five Gossypium allopolyploid species and their impact on cotton improvement.</title>
        <authorList>
            <person name="Chen Z.J."/>
            <person name="Sreedasyam A."/>
            <person name="Ando A."/>
            <person name="Song Q."/>
            <person name="De Santiago L.M."/>
            <person name="Hulse-Kemp A.M."/>
            <person name="Ding M."/>
            <person name="Ye W."/>
            <person name="Kirkbride R.C."/>
            <person name="Jenkins J."/>
            <person name="Plott C."/>
            <person name="Lovell J."/>
            <person name="Lin Y.M."/>
            <person name="Vaughn R."/>
            <person name="Liu B."/>
            <person name="Simpson S."/>
            <person name="Scheffler B.E."/>
            <person name="Wen L."/>
            <person name="Saski C.A."/>
            <person name="Grover C.E."/>
            <person name="Hu G."/>
            <person name="Conover J.L."/>
            <person name="Carlson J.W."/>
            <person name="Shu S."/>
            <person name="Boston L.B."/>
            <person name="Williams M."/>
            <person name="Peterson D.G."/>
            <person name="McGee K."/>
            <person name="Jones D.C."/>
            <person name="Wendel J.F."/>
            <person name="Stelly D.M."/>
            <person name="Grimwood J."/>
            <person name="Schmutz J."/>
        </authorList>
    </citation>
    <scope>NUCLEOTIDE SEQUENCE [LARGE SCALE GENOMIC DNA]</scope>
    <source>
        <strain evidence="2">cv. TM-1</strain>
    </source>
</reference>
<evidence type="ECO:0000313" key="2">
    <source>
        <dbReference type="Proteomes" id="UP000818029"/>
    </source>
</evidence>
<name>A0A1U8KPD4_GOSHI</name>
<dbReference type="GO" id="GO:0004523">
    <property type="term" value="F:RNA-DNA hybrid ribonuclease activity"/>
    <property type="evidence" value="ECO:0007669"/>
    <property type="project" value="InterPro"/>
</dbReference>
<accession>A0A1U8KPD4</accession>
<dbReference type="CDD" id="cd06222">
    <property type="entry name" value="RNase_H_like"/>
    <property type="match status" value="1"/>
</dbReference>
<dbReference type="AlphaFoldDB" id="A0A1U8KPD4"/>
<dbReference type="PaxDb" id="3635-A0A1U8KPD4"/>
<proteinExistence type="predicted"/>
<keyword evidence="2" id="KW-1185">Reference proteome</keyword>
<dbReference type="InterPro" id="IPR002156">
    <property type="entry name" value="RNaseH_domain"/>
</dbReference>
<dbReference type="InterPro" id="IPR052929">
    <property type="entry name" value="RNase_H-like_EbsB-rel"/>
</dbReference>
<dbReference type="InterPro" id="IPR036397">
    <property type="entry name" value="RNaseH_sf"/>
</dbReference>
<dbReference type="GeneID" id="107919333"/>
<dbReference type="InterPro" id="IPR044730">
    <property type="entry name" value="RNase_H-like_dom_plant"/>
</dbReference>
<dbReference type="SUPFAM" id="SSF53098">
    <property type="entry name" value="Ribonuclease H-like"/>
    <property type="match status" value="1"/>
</dbReference>
<dbReference type="KEGG" id="ghi:107919333"/>
<dbReference type="GO" id="GO:0003676">
    <property type="term" value="F:nucleic acid binding"/>
    <property type="evidence" value="ECO:0007669"/>
    <property type="project" value="InterPro"/>
</dbReference>
<dbReference type="Gene3D" id="3.30.420.10">
    <property type="entry name" value="Ribonuclease H-like superfamily/Ribonuclease H"/>
    <property type="match status" value="1"/>
</dbReference>
<dbReference type="STRING" id="3635.A0A1U8KPD4"/>
<feature type="domain" description="RNase H type-1" evidence="1">
    <location>
        <begin position="24"/>
        <end position="144"/>
    </location>
</feature>
<sequence>MEVSCDSLSNEVWRPPKLGFIKLNFDATFQSNSKTSSTAVLARDSEGKVVGVETYLFTDVVDAFVVEVRACERTLFFASRMGFLCLVVKGDSMTVIKKLKAKKKDKSVLRSIISHIQMLEKYFEEVQYLFVPYRNNGAAHTLAMKGRRIQFSGLWVNGVPDSVLKIVEKDWALWSQMHHFSL</sequence>
<protein>
    <recommendedName>
        <fullName evidence="1">RNase H type-1 domain-containing protein</fullName>
    </recommendedName>
</protein>
<dbReference type="InterPro" id="IPR012337">
    <property type="entry name" value="RNaseH-like_sf"/>
</dbReference>
<evidence type="ECO:0000313" key="3">
    <source>
        <dbReference type="RefSeq" id="XP_016704300.1"/>
    </source>
</evidence>
<evidence type="ECO:0000259" key="1">
    <source>
        <dbReference type="Pfam" id="PF13456"/>
    </source>
</evidence>
<dbReference type="RefSeq" id="XP_016704300.1">
    <property type="nucleotide sequence ID" value="XM_016848811.1"/>
</dbReference>
<dbReference type="Pfam" id="PF13456">
    <property type="entry name" value="RVT_3"/>
    <property type="match status" value="1"/>
</dbReference>